<dbReference type="InterPro" id="IPR047546">
    <property type="entry name" value="Rcat_RBR_RNF216"/>
</dbReference>
<keyword evidence="4" id="KW-0677">Repeat</keyword>
<feature type="compositionally biased region" description="Acidic residues" evidence="8">
    <location>
        <begin position="488"/>
        <end position="501"/>
    </location>
</feature>
<dbReference type="CDD" id="cd20339">
    <property type="entry name" value="BRcat_RBR_RNF216"/>
    <property type="match status" value="1"/>
</dbReference>
<feature type="region of interest" description="Disordered" evidence="8">
    <location>
        <begin position="145"/>
        <end position="173"/>
    </location>
</feature>
<keyword evidence="5" id="KW-0863">Zinc-finger</keyword>
<dbReference type="EMBL" id="KN818316">
    <property type="protein sequence ID" value="KIL59386.1"/>
    <property type="molecule type" value="Genomic_DNA"/>
</dbReference>
<dbReference type="PROSITE" id="PS51873">
    <property type="entry name" value="TRIAD"/>
    <property type="match status" value="1"/>
</dbReference>
<keyword evidence="7" id="KW-0862">Zinc</keyword>
<dbReference type="Pfam" id="PF26200">
    <property type="entry name" value="Rcat_RNF216"/>
    <property type="match status" value="1"/>
</dbReference>
<dbReference type="InterPro" id="IPR047545">
    <property type="entry name" value="BRcat_RBR_RNF216"/>
</dbReference>
<evidence type="ECO:0000256" key="8">
    <source>
        <dbReference type="SAM" id="MobiDB-lite"/>
    </source>
</evidence>
<dbReference type="OrthoDB" id="10009520at2759"/>
<evidence type="ECO:0000256" key="4">
    <source>
        <dbReference type="ARBA" id="ARBA00022737"/>
    </source>
</evidence>
<dbReference type="InterPro" id="IPR044066">
    <property type="entry name" value="TRIAD_supradom"/>
</dbReference>
<evidence type="ECO:0000259" key="9">
    <source>
        <dbReference type="PROSITE" id="PS51873"/>
    </source>
</evidence>
<comment type="pathway">
    <text evidence="1">Protein modification; protein ubiquitination.</text>
</comment>
<dbReference type="PANTHER" id="PTHR22770">
    <property type="entry name" value="UBIQUITIN CONJUGATING ENZYME 7 INTERACTING PROTEIN-RELATED"/>
    <property type="match status" value="1"/>
</dbReference>
<dbReference type="GO" id="GO:0008270">
    <property type="term" value="F:zinc ion binding"/>
    <property type="evidence" value="ECO:0007669"/>
    <property type="project" value="UniProtKB-KW"/>
</dbReference>
<feature type="region of interest" description="Disordered" evidence="8">
    <location>
        <begin position="469"/>
        <end position="501"/>
    </location>
</feature>
<reference evidence="10 11" key="1">
    <citation type="submission" date="2014-04" db="EMBL/GenBank/DDBJ databases">
        <title>Evolutionary Origins and Diversification of the Mycorrhizal Mutualists.</title>
        <authorList>
            <consortium name="DOE Joint Genome Institute"/>
            <consortium name="Mycorrhizal Genomics Consortium"/>
            <person name="Kohler A."/>
            <person name="Kuo A."/>
            <person name="Nagy L.G."/>
            <person name="Floudas D."/>
            <person name="Copeland A."/>
            <person name="Barry K.W."/>
            <person name="Cichocki N."/>
            <person name="Veneault-Fourrey C."/>
            <person name="LaButti K."/>
            <person name="Lindquist E.A."/>
            <person name="Lipzen A."/>
            <person name="Lundell T."/>
            <person name="Morin E."/>
            <person name="Murat C."/>
            <person name="Riley R."/>
            <person name="Ohm R."/>
            <person name="Sun H."/>
            <person name="Tunlid A."/>
            <person name="Henrissat B."/>
            <person name="Grigoriev I.V."/>
            <person name="Hibbett D.S."/>
            <person name="Martin F."/>
        </authorList>
    </citation>
    <scope>NUCLEOTIDE SEQUENCE [LARGE SCALE GENOMIC DNA]</scope>
    <source>
        <strain evidence="10 11">Koide BX008</strain>
    </source>
</reference>
<dbReference type="InterPro" id="IPR047544">
    <property type="entry name" value="RING-HC_RBR_RNF216"/>
</dbReference>
<dbReference type="InParanoid" id="A0A0C2WRL3"/>
<sequence length="982" mass="109157">MHAKHTDASAGLFGLGPGIPATNTSKKQPTAAAGPGPSTVAAAAAARKHGRKVPATMTMPVIELTDSEDDEERNRKRTKNTAMVVSRTPLRPGRAAKPTSTSSITSSRRAAATSPKAVYAQLGGFVLSAGKDKDKEKAPAAVPLFLDDDGEDDEGQRPSGVVSDVTDKAGNLPLAPQLDAHENEEQALAEQDEDALHDEQVEFDLPGVPVLLPPLSPPPPQQEHPQHHHHDLVQDQQQQQPPVTEDDDVPPYSVEAETGEDIVTKYMAQILEILPDVDPDYLIALLLQLHPQHQAETMNVALTMLFDDPKHPKVDRTGKGKGKRKSESAEDHDRRPAKKVKLDYVDYSLQDRQLRGGNHYVDLAVEHLQISFPYIPRTYLRKILTQHNMLYAPTHIYCVQLYKQHQSSPKERPPLNENFPFLSRKTPYRPLLSKEINDAEFEKEKKWVELYDSVDGDMAMVRVQFMAGDDAGEEEDEEGKGKGKEKATDDEEEDDDDDDYPEGEGIECGCCFTEYSFEKMIQCPEAHLFCRSCMKTYASNLLGSHDIRLKCIHQSGCTLLFPESELRRVLPQKLIDLYDRLKQKKEIEDADLEGLEECPFCDYKCVIEVDKTQEKLFRCGNFDGGCGAISCRECKRLDHLPKSCKEMDHEKVLNGQHAIEEAMSAALMRNCPKCKKPFVKESGCNKITCYTCSTMSCYVCRKVITGYDHFDQRQPPVAANASTSKASPKKCLLWEGPVETRHAEEVRDAAAKALADFKADHPDVDHDGIKVDVPKVPEAPVQPGAHAIFNLLRPPVLLPPVGQIAHPPINPVVAAAARGRGNGRRRARAQVRVQPQPQPQIPAPAQQIQPMDPLLRVRLGALAQPVLPPMPVAAVQFPHHHHHHHHIPAPAPQPAGMWPQAVHHPLLGGAFPLPMAPAVPQAQVQQPQHNIIPLRQNPPRRGRYMPQPQPPPNINMNVNPNPNLIQVQAQNQPVQRRRTAWR</sequence>
<dbReference type="PANTHER" id="PTHR22770:SF47">
    <property type="entry name" value="E3 UBIQUITIN-PROTEIN LIGASE RNF216"/>
    <property type="match status" value="1"/>
</dbReference>
<feature type="compositionally biased region" description="Pro residues" evidence="8">
    <location>
        <begin position="211"/>
        <end position="222"/>
    </location>
</feature>
<keyword evidence="2" id="KW-0808">Transferase</keyword>
<dbReference type="STRING" id="946122.A0A0C2WRL3"/>
<evidence type="ECO:0000313" key="11">
    <source>
        <dbReference type="Proteomes" id="UP000054549"/>
    </source>
</evidence>
<feature type="region of interest" description="Disordered" evidence="8">
    <location>
        <begin position="1"/>
        <end position="114"/>
    </location>
</feature>
<feature type="region of interest" description="Disordered" evidence="8">
    <location>
        <begin position="920"/>
        <end position="952"/>
    </location>
</feature>
<keyword evidence="11" id="KW-1185">Reference proteome</keyword>
<protein>
    <recommendedName>
        <fullName evidence="9">RING-type domain-containing protein</fullName>
    </recommendedName>
</protein>
<dbReference type="AlphaFoldDB" id="A0A0C2WRL3"/>
<organism evidence="10 11">
    <name type="scientific">Amanita muscaria (strain Koide BX008)</name>
    <dbReference type="NCBI Taxonomy" id="946122"/>
    <lineage>
        <taxon>Eukaryota</taxon>
        <taxon>Fungi</taxon>
        <taxon>Dikarya</taxon>
        <taxon>Basidiomycota</taxon>
        <taxon>Agaricomycotina</taxon>
        <taxon>Agaricomycetes</taxon>
        <taxon>Agaricomycetidae</taxon>
        <taxon>Agaricales</taxon>
        <taxon>Pluteineae</taxon>
        <taxon>Amanitaceae</taxon>
        <taxon>Amanita</taxon>
    </lineage>
</organism>
<dbReference type="CDD" id="cd16630">
    <property type="entry name" value="RING-HC_RBR_RNF216"/>
    <property type="match status" value="1"/>
</dbReference>
<evidence type="ECO:0000256" key="3">
    <source>
        <dbReference type="ARBA" id="ARBA00022723"/>
    </source>
</evidence>
<feature type="compositionally biased region" description="Low complexity" evidence="8">
    <location>
        <begin position="234"/>
        <end position="243"/>
    </location>
</feature>
<evidence type="ECO:0000256" key="7">
    <source>
        <dbReference type="ARBA" id="ARBA00022833"/>
    </source>
</evidence>
<accession>A0A0C2WRL3</accession>
<name>A0A0C2WRL3_AMAMK</name>
<keyword evidence="6" id="KW-0833">Ubl conjugation pathway</keyword>
<feature type="domain" description="RING-type" evidence="9">
    <location>
        <begin position="504"/>
        <end position="725"/>
    </location>
</feature>
<gene>
    <name evidence="10" type="ORF">M378DRAFT_111110</name>
</gene>
<dbReference type="GO" id="GO:0016740">
    <property type="term" value="F:transferase activity"/>
    <property type="evidence" value="ECO:0007669"/>
    <property type="project" value="UniProtKB-KW"/>
</dbReference>
<dbReference type="CDD" id="cd20353">
    <property type="entry name" value="Rcat_RBR_RNF216"/>
    <property type="match status" value="1"/>
</dbReference>
<dbReference type="Proteomes" id="UP000054549">
    <property type="component" value="Unassembled WGS sequence"/>
</dbReference>
<feature type="compositionally biased region" description="Low complexity" evidence="8">
    <location>
        <begin position="95"/>
        <end position="114"/>
    </location>
</feature>
<feature type="compositionally biased region" description="Low complexity" evidence="8">
    <location>
        <begin position="29"/>
        <end position="45"/>
    </location>
</feature>
<evidence type="ECO:0000256" key="2">
    <source>
        <dbReference type="ARBA" id="ARBA00022679"/>
    </source>
</evidence>
<evidence type="ECO:0000256" key="5">
    <source>
        <dbReference type="ARBA" id="ARBA00022771"/>
    </source>
</evidence>
<feature type="region of interest" description="Disordered" evidence="8">
    <location>
        <begin position="308"/>
        <end position="337"/>
    </location>
</feature>
<keyword evidence="3" id="KW-0479">Metal-binding</keyword>
<feature type="region of interest" description="Disordered" evidence="8">
    <location>
        <begin position="207"/>
        <end position="253"/>
    </location>
</feature>
<dbReference type="InterPro" id="IPR051628">
    <property type="entry name" value="LUBAC_E3_Ligases"/>
</dbReference>
<feature type="compositionally biased region" description="Basic and acidic residues" evidence="8">
    <location>
        <begin position="308"/>
        <end position="318"/>
    </location>
</feature>
<evidence type="ECO:0000313" key="10">
    <source>
        <dbReference type="EMBL" id="KIL59386.1"/>
    </source>
</evidence>
<evidence type="ECO:0000256" key="6">
    <source>
        <dbReference type="ARBA" id="ARBA00022786"/>
    </source>
</evidence>
<dbReference type="HOGENOM" id="CLU_009961_1_0_1"/>
<dbReference type="Gene3D" id="1.20.120.1750">
    <property type="match status" value="1"/>
</dbReference>
<evidence type="ECO:0000256" key="1">
    <source>
        <dbReference type="ARBA" id="ARBA00004906"/>
    </source>
</evidence>
<proteinExistence type="predicted"/>
<dbReference type="SUPFAM" id="SSF57850">
    <property type="entry name" value="RING/U-box"/>
    <property type="match status" value="2"/>
</dbReference>
<feature type="compositionally biased region" description="Basic and acidic residues" evidence="8">
    <location>
        <begin position="325"/>
        <end position="337"/>
    </location>
</feature>